<dbReference type="EMBL" id="KV453848">
    <property type="protein sequence ID" value="ODV87433.1"/>
    <property type="molecule type" value="Genomic_DNA"/>
</dbReference>
<evidence type="ECO:0000256" key="1">
    <source>
        <dbReference type="SAM" id="MobiDB-lite"/>
    </source>
</evidence>
<name>A0A1E4T6Q9_9ASCO</name>
<accession>A0A1E4T6Q9</accession>
<dbReference type="InterPro" id="IPR036864">
    <property type="entry name" value="Zn2-C6_fun-type_DNA-bd_sf"/>
</dbReference>
<dbReference type="SMART" id="SM00066">
    <property type="entry name" value="GAL4"/>
    <property type="match status" value="1"/>
</dbReference>
<dbReference type="PROSITE" id="PS50048">
    <property type="entry name" value="ZN2_CY6_FUNGAL_2"/>
    <property type="match status" value="1"/>
</dbReference>
<feature type="compositionally biased region" description="Polar residues" evidence="1">
    <location>
        <begin position="137"/>
        <end position="150"/>
    </location>
</feature>
<dbReference type="AlphaFoldDB" id="A0A1E4T6Q9"/>
<reference evidence="4" key="1">
    <citation type="submission" date="2016-04" db="EMBL/GenBank/DDBJ databases">
        <title>Comparative genomics of biotechnologically important yeasts.</title>
        <authorList>
            <consortium name="DOE Joint Genome Institute"/>
            <person name="Riley R."/>
            <person name="Haridas S."/>
            <person name="Wolfe K.H."/>
            <person name="Lopes M.R."/>
            <person name="Hittinger C.T."/>
            <person name="Goker M."/>
            <person name="Salamov A."/>
            <person name="Wisecaver J."/>
            <person name="Long T.M."/>
            <person name="Aerts A.L."/>
            <person name="Barry K."/>
            <person name="Choi C."/>
            <person name="Clum A."/>
            <person name="Coughlan A.Y."/>
            <person name="Deshpande S."/>
            <person name="Douglass A.P."/>
            <person name="Hanson S.J."/>
            <person name="Klenk H.-P."/>
            <person name="Labutti K."/>
            <person name="Lapidus A."/>
            <person name="Lindquist E."/>
            <person name="Lipzen A."/>
            <person name="Meier-Kolthoff J.P."/>
            <person name="Ohm R.A."/>
            <person name="Otillar R.P."/>
            <person name="Pangilinan J."/>
            <person name="Peng Y."/>
            <person name="Rokas A."/>
            <person name="Rosa C.A."/>
            <person name="Scheuner C."/>
            <person name="Sibirny A.A."/>
            <person name="Slot J.C."/>
            <person name="Stielow J.B."/>
            <person name="Sun H."/>
            <person name="Kurtzman C.P."/>
            <person name="Blackwell M."/>
            <person name="Grigoriev I.V."/>
            <person name="Jeffries T.W."/>
        </authorList>
    </citation>
    <scope>NUCLEOTIDE SEQUENCE [LARGE SCALE GENOMIC DNA]</scope>
    <source>
        <strain evidence="4">NRRL YB-2248</strain>
    </source>
</reference>
<dbReference type="PROSITE" id="PS00463">
    <property type="entry name" value="ZN2_CY6_FUNGAL_1"/>
    <property type="match status" value="1"/>
</dbReference>
<evidence type="ECO:0000313" key="4">
    <source>
        <dbReference type="Proteomes" id="UP000094801"/>
    </source>
</evidence>
<dbReference type="Pfam" id="PF00172">
    <property type="entry name" value="Zn_clus"/>
    <property type="match status" value="1"/>
</dbReference>
<dbReference type="Gene3D" id="4.10.240.10">
    <property type="entry name" value="Zn(2)-C6 fungal-type DNA-binding domain"/>
    <property type="match status" value="1"/>
</dbReference>
<proteinExistence type="predicted"/>
<dbReference type="InterPro" id="IPR001138">
    <property type="entry name" value="Zn2Cys6_DnaBD"/>
</dbReference>
<feature type="compositionally biased region" description="Low complexity" evidence="1">
    <location>
        <begin position="219"/>
        <end position="230"/>
    </location>
</feature>
<evidence type="ECO:0000313" key="3">
    <source>
        <dbReference type="EMBL" id="ODV87433.1"/>
    </source>
</evidence>
<feature type="region of interest" description="Disordered" evidence="1">
    <location>
        <begin position="136"/>
        <end position="176"/>
    </location>
</feature>
<sequence>MSNVDSFNLSGSVKFNNNLNNRSFPGYPGFTPLQFQGLQQNQQPFNPQNHFQGSNSLPSLNGFEHGNPSNQMSDFNLLSKNYQHSGAIGITAHAPGNYSYNQLNESSADFSPSPTYAAYHQDNSMVGRGIAAGKPLTPSSISNLASTSAQNRRRGSMGYASMVPLTNSRDAKDESSSAYYDIEAKANKRRSDMNSNNVAISPRSPESLADSPRHRRHASVSSSTSSSAAGKAKRSRNGCLTCRQRKKKCCETRPGCSECSRLSIRCRWPTPGSERRNRSKNNHFNHDEMNHELYGTIKILRGVVDYKIEG</sequence>
<keyword evidence="4" id="KW-1185">Reference proteome</keyword>
<evidence type="ECO:0000259" key="2">
    <source>
        <dbReference type="PROSITE" id="PS50048"/>
    </source>
</evidence>
<dbReference type="STRING" id="983967.A0A1E4T6Q9"/>
<dbReference type="Proteomes" id="UP000094801">
    <property type="component" value="Unassembled WGS sequence"/>
</dbReference>
<organism evidence="3 4">
    <name type="scientific">[Candida] arabinofermentans NRRL YB-2248</name>
    <dbReference type="NCBI Taxonomy" id="983967"/>
    <lineage>
        <taxon>Eukaryota</taxon>
        <taxon>Fungi</taxon>
        <taxon>Dikarya</taxon>
        <taxon>Ascomycota</taxon>
        <taxon>Saccharomycotina</taxon>
        <taxon>Pichiomycetes</taxon>
        <taxon>Pichiales</taxon>
        <taxon>Pichiaceae</taxon>
        <taxon>Ogataea</taxon>
        <taxon>Ogataea/Candida clade</taxon>
    </lineage>
</organism>
<dbReference type="GO" id="GO:0008270">
    <property type="term" value="F:zinc ion binding"/>
    <property type="evidence" value="ECO:0007669"/>
    <property type="project" value="InterPro"/>
</dbReference>
<dbReference type="OrthoDB" id="5418899at2759"/>
<dbReference type="SUPFAM" id="SSF57701">
    <property type="entry name" value="Zn2/Cys6 DNA-binding domain"/>
    <property type="match status" value="1"/>
</dbReference>
<gene>
    <name evidence="3" type="ORF">CANARDRAFT_26831</name>
</gene>
<feature type="domain" description="Zn(2)-C6 fungal-type" evidence="2">
    <location>
        <begin position="238"/>
        <end position="268"/>
    </location>
</feature>
<protein>
    <recommendedName>
        <fullName evidence="2">Zn(2)-C6 fungal-type domain-containing protein</fullName>
    </recommendedName>
</protein>
<feature type="region of interest" description="Disordered" evidence="1">
    <location>
        <begin position="189"/>
        <end position="237"/>
    </location>
</feature>
<dbReference type="GO" id="GO:0000981">
    <property type="term" value="F:DNA-binding transcription factor activity, RNA polymerase II-specific"/>
    <property type="evidence" value="ECO:0007669"/>
    <property type="project" value="InterPro"/>
</dbReference>
<dbReference type="CDD" id="cd00067">
    <property type="entry name" value="GAL4"/>
    <property type="match status" value="1"/>
</dbReference>